<reference evidence="2 3" key="1">
    <citation type="journal article" date="2018" name="Sci. Rep.">
        <title>Genomic signatures of local adaptation to the degree of environmental predictability in rotifers.</title>
        <authorList>
            <person name="Franch-Gras L."/>
            <person name="Hahn C."/>
            <person name="Garcia-Roger E.M."/>
            <person name="Carmona M.J."/>
            <person name="Serra M."/>
            <person name="Gomez A."/>
        </authorList>
    </citation>
    <scope>NUCLEOTIDE SEQUENCE [LARGE SCALE GENOMIC DNA]</scope>
    <source>
        <strain evidence="2">HYR1</strain>
    </source>
</reference>
<evidence type="ECO:0000256" key="1">
    <source>
        <dbReference type="SAM" id="Phobius"/>
    </source>
</evidence>
<evidence type="ECO:0000313" key="3">
    <source>
        <dbReference type="Proteomes" id="UP000276133"/>
    </source>
</evidence>
<dbReference type="AlphaFoldDB" id="A0A3M7SEZ3"/>
<gene>
    <name evidence="2" type="ORF">BpHYR1_006636</name>
</gene>
<comment type="caution">
    <text evidence="2">The sequence shown here is derived from an EMBL/GenBank/DDBJ whole genome shotgun (WGS) entry which is preliminary data.</text>
</comment>
<dbReference type="EMBL" id="REGN01001496">
    <property type="protein sequence ID" value="RNA34341.1"/>
    <property type="molecule type" value="Genomic_DNA"/>
</dbReference>
<proteinExistence type="predicted"/>
<keyword evidence="3" id="KW-1185">Reference proteome</keyword>
<sequence length="120" mass="13792">MTLSILLKLHQTAIGSIKILNFLIGSSRVFPGPFNSFGKEFASFSFISCFLLIRIYKVKRFSKVNEKQKVIRMQPSMLHLVAVQFVFEIHNSGKKFLFFCGFLIFCQLMSQVLSEVKSMI</sequence>
<accession>A0A3M7SEZ3</accession>
<dbReference type="Proteomes" id="UP000276133">
    <property type="component" value="Unassembled WGS sequence"/>
</dbReference>
<keyword evidence="1" id="KW-0812">Transmembrane</keyword>
<protein>
    <submittedName>
        <fullName evidence="2">Uncharacterized protein</fullName>
    </submittedName>
</protein>
<feature type="transmembrane region" description="Helical" evidence="1">
    <location>
        <begin position="96"/>
        <end position="114"/>
    </location>
</feature>
<name>A0A3M7SEZ3_BRAPC</name>
<keyword evidence="1" id="KW-1133">Transmembrane helix</keyword>
<feature type="transmembrane region" description="Helical" evidence="1">
    <location>
        <begin position="41"/>
        <end position="58"/>
    </location>
</feature>
<organism evidence="2 3">
    <name type="scientific">Brachionus plicatilis</name>
    <name type="common">Marine rotifer</name>
    <name type="synonym">Brachionus muelleri</name>
    <dbReference type="NCBI Taxonomy" id="10195"/>
    <lineage>
        <taxon>Eukaryota</taxon>
        <taxon>Metazoa</taxon>
        <taxon>Spiralia</taxon>
        <taxon>Gnathifera</taxon>
        <taxon>Rotifera</taxon>
        <taxon>Eurotatoria</taxon>
        <taxon>Monogononta</taxon>
        <taxon>Pseudotrocha</taxon>
        <taxon>Ploima</taxon>
        <taxon>Brachionidae</taxon>
        <taxon>Brachionus</taxon>
    </lineage>
</organism>
<evidence type="ECO:0000313" key="2">
    <source>
        <dbReference type="EMBL" id="RNA34341.1"/>
    </source>
</evidence>
<keyword evidence="1" id="KW-0472">Membrane</keyword>